<dbReference type="STRING" id="633148.Tagg_0753"/>
<reference evidence="2" key="2">
    <citation type="journal article" date="2010" name="Stand. Genomic Sci.">
        <title>Complete genome sequence of Thermosphaera aggregans type strain (M11TLT).</title>
        <authorList>
            <person name="Spring S."/>
            <person name="Rachel R."/>
            <person name="Lapidus A."/>
            <person name="Davenport K."/>
            <person name="Tice H."/>
            <person name="Copeland A."/>
            <person name="Cheng J.-F."/>
            <person name="Lucas S."/>
            <person name="Chen F."/>
            <person name="Nolan M."/>
            <person name="Bruce D."/>
            <person name="Goodwin L."/>
            <person name="Pitluck S."/>
            <person name="Ivanova N."/>
            <person name="Mavromatis K."/>
            <person name="Ovchinnikova G."/>
            <person name="Pati A."/>
            <person name="Chen A."/>
            <person name="Palaniappan K."/>
            <person name="Land M."/>
            <person name="Hauser L."/>
            <person name="Chang Y.-J."/>
            <person name="Jeffries C.C."/>
            <person name="Brettin T."/>
            <person name="Detter J.C."/>
            <person name="Tapia R."/>
            <person name="Han C."/>
            <person name="Heimerl T."/>
            <person name="Weikl F."/>
            <person name="Brambilla E."/>
            <person name="Goker M."/>
            <person name="Bristow J."/>
            <person name="Eisen J.A."/>
            <person name="Markowitz V."/>
            <person name="Hugenholtz P."/>
            <person name="Kyrpides N.C."/>
            <person name="Klenk H.-P."/>
        </authorList>
    </citation>
    <scope>NUCLEOTIDE SEQUENCE [LARGE SCALE GENOMIC DNA]</scope>
    <source>
        <strain evidence="2">DSM 11486 / M11TL</strain>
    </source>
</reference>
<accession>D5U1M6</accession>
<dbReference type="eggNOG" id="arCOG11400">
    <property type="taxonomic scope" value="Archaea"/>
</dbReference>
<dbReference type="Gene3D" id="2.60.120.560">
    <property type="entry name" value="Exo-inulinase, domain 1"/>
    <property type="match status" value="1"/>
</dbReference>
<dbReference type="AlphaFoldDB" id="D5U1M6"/>
<keyword evidence="2" id="KW-1185">Reference proteome</keyword>
<protein>
    <submittedName>
        <fullName evidence="1">Uncharacterized protein</fullName>
    </submittedName>
</protein>
<evidence type="ECO:0000313" key="2">
    <source>
        <dbReference type="Proteomes" id="UP000002376"/>
    </source>
</evidence>
<dbReference type="Proteomes" id="UP000002376">
    <property type="component" value="Chromosome"/>
</dbReference>
<gene>
    <name evidence="1" type="ordered locus">Tagg_0753</name>
</gene>
<proteinExistence type="predicted"/>
<reference key="3">
    <citation type="submission" date="2010-02" db="EMBL/GenBank/DDBJ databases">
        <title>Complete genome sequence of Thermosphaera aggregans type strain (M11TL).</title>
        <authorList>
            <consortium name="US DOE Joint Genome Institute (JGI-PGF)"/>
            <person name="Spring S."/>
            <person name="Lapidus A."/>
            <person name="Munk C."/>
            <person name="Schroeder M."/>
            <person name="Glavina Del Rio T."/>
            <person name="Tice H."/>
            <person name="Copeland A."/>
            <person name="Cheng J.-F."/>
            <person name="Lucas S."/>
            <person name="Chen F."/>
            <person name="Nolan M."/>
            <person name="Bruce D."/>
            <person name="Goodwin L."/>
            <person name="Pitluck S."/>
            <person name="Ivanova N."/>
            <person name="Mavromatis K."/>
            <person name="Ovchinnikova G."/>
            <person name="Pati A."/>
            <person name="Chen A."/>
            <person name="Palaniappan K."/>
            <person name="Land M."/>
            <person name="Hauser L."/>
            <person name="Chang Y.-J."/>
            <person name="Jeffries C.C."/>
            <person name="Brettin T."/>
            <person name="Detter J.C."/>
            <person name="Tapia R."/>
            <person name="Han C."/>
            <person name="Chain P."/>
            <person name="Heimerl T."/>
            <person name="Weik F."/>
            <person name="Goker M."/>
            <person name="Rachel R."/>
            <person name="Bristow J."/>
            <person name="Eisen J.A."/>
            <person name="Markowitz V."/>
            <person name="Hugenholtz P."/>
            <person name="Kyrpides N.C."/>
            <person name="Klenk H.-P."/>
        </authorList>
    </citation>
    <scope>NUCLEOTIDE SEQUENCE</scope>
    <source>
        <strain>DSM 11486</strain>
    </source>
</reference>
<sequence length="471" mass="50806">MKTLLLLLIMLSFLNSFHAEVFVSYPLKAQIIPSPPPVVLTVLNSPLIPSNLTKSSSFTIYWSDFEQVSPDWSARGGSWSVVNYGHKGSGLNAQDNNRGIGRASQYYLNMPLDSYTEFYVGVKLKYAGTGYAGIALINNGLNRLYEVSINPSGSSARLTIWSFNVEVSNGWSLLASSPSFPYTQQWLTLIIRYRNLGNSIHISAEAYSESGEFLVSISASSTSPRRFPTTYVALEIDEGGAVFDDFVLSTRNPAYLAVTGLPSSAIIQVYDVNGSLVGGASADINGTASLSVVADLVTGVGDGGVLIITSNNTNCSLRTTIPIIGGEEYSVSGIQVFEGFADPTGTAATIFFFANYTGPKLGIIQLNLVSTEEFHVRLTVEYLEATGEVTFTIRLESSNTSSTPIVVMNGEIISPYTSTLSLREGSLSIVVNELFYRKAYRAELFIEYCLSNGSVCVSYPLVLNGIGGEES</sequence>
<dbReference type="HOGENOM" id="CLU_594000_0_0_2"/>
<evidence type="ECO:0000313" key="1">
    <source>
        <dbReference type="EMBL" id="ADG91026.1"/>
    </source>
</evidence>
<name>D5U1M6_THEAM</name>
<dbReference type="KEGG" id="tag:Tagg_0753"/>
<organism evidence="1 2">
    <name type="scientific">Thermosphaera aggregans (strain DSM 11486 / M11TL)</name>
    <dbReference type="NCBI Taxonomy" id="633148"/>
    <lineage>
        <taxon>Archaea</taxon>
        <taxon>Thermoproteota</taxon>
        <taxon>Thermoprotei</taxon>
        <taxon>Desulfurococcales</taxon>
        <taxon>Desulfurococcaceae</taxon>
        <taxon>Thermosphaera</taxon>
    </lineage>
</organism>
<reference evidence="1 2" key="1">
    <citation type="journal article" date="2010" name="Stand. Genomic Sci.">
        <title>Complete genome sequence of Thermosphaera aggregans type strain (M11TL).</title>
        <authorList>
            <person name="Spring S."/>
            <person name="Rachel R."/>
            <person name="Lapidus A."/>
            <person name="Davenport K."/>
            <person name="Tice H."/>
            <person name="Copeland A."/>
            <person name="Cheng J.F."/>
            <person name="Lucas S."/>
            <person name="Chen F."/>
            <person name="Nolan M."/>
            <person name="Bruce D."/>
            <person name="Goodwin L."/>
            <person name="Pitluck S."/>
            <person name="Ivanova N."/>
            <person name="Mavromatis K."/>
            <person name="Ovchinnikova G."/>
            <person name="Pati A."/>
            <person name="Chen A."/>
            <person name="Palaniappan K."/>
            <person name="Land M."/>
            <person name="Hauser L."/>
            <person name="Chang Y.J."/>
            <person name="Jeffries C.C."/>
            <person name="Brettin T."/>
            <person name="Detter J.C."/>
            <person name="Tapia R."/>
            <person name="Han C."/>
            <person name="Heimerl T."/>
            <person name="Weikl F."/>
            <person name="Brambilla E."/>
            <person name="Goker M."/>
            <person name="Bristow J."/>
            <person name="Eisen J.A."/>
            <person name="Markowitz V."/>
            <person name="Hugenholtz P."/>
            <person name="Kyrpides N.C."/>
            <person name="Klenk H.P."/>
        </authorList>
    </citation>
    <scope>NUCLEOTIDE SEQUENCE [LARGE SCALE GENOMIC DNA]</scope>
    <source>
        <strain evidence="2">DSM 11486 / M11TL</strain>
    </source>
</reference>
<dbReference type="EMBL" id="CP001939">
    <property type="protein sequence ID" value="ADG91026.1"/>
    <property type="molecule type" value="Genomic_DNA"/>
</dbReference>